<proteinExistence type="inferred from homology"/>
<keyword evidence="3 7" id="KW-0479">Metal-binding</keyword>
<accession>A0A964BN98</accession>
<dbReference type="PRINTS" id="PR00463">
    <property type="entry name" value="EP450I"/>
</dbReference>
<dbReference type="InterPro" id="IPR050196">
    <property type="entry name" value="Cytochrome_P450_Monoox"/>
</dbReference>
<dbReference type="Proteomes" id="UP000729733">
    <property type="component" value="Unassembled WGS sequence"/>
</dbReference>
<evidence type="ECO:0000256" key="5">
    <source>
        <dbReference type="ARBA" id="ARBA00023004"/>
    </source>
</evidence>
<sequence length="316" mass="36792">MPNLPTVKSTSGLLRTLRMFGSIVRPLEFMERRKAKYGDFYQVTFLIFFTWLQKDWGKYSPWGRFLLIKQEIRTLIYEEIEDRREAIANNQSEYRDILSLLLMAKDETGEGMSDEELHDELITLLFAGHETTASALTWLFYWIHYLPEVNRQVHQELDSLEENLDNMAIANLPYLDATIKETLRIYPIAAGTFARVLTQPMSIRNHQFDTDTWFMISIYNLHHQEDIYLNADRFMPERFLTKNYSNYEYMPFGGGNRRCIGSALALLEMKLVTATILSRFDLALVSKRPMLPVRRGLTLAAPASFKMTIKAKKTAS</sequence>
<name>A0A964BN98_9CYAN</name>
<dbReference type="PANTHER" id="PTHR24291">
    <property type="entry name" value="CYTOCHROME P450 FAMILY 4"/>
    <property type="match status" value="1"/>
</dbReference>
<gene>
    <name evidence="9" type="ORF">I4641_05265</name>
</gene>
<dbReference type="PROSITE" id="PS00086">
    <property type="entry name" value="CYTOCHROME_P450"/>
    <property type="match status" value="1"/>
</dbReference>
<dbReference type="Pfam" id="PF00067">
    <property type="entry name" value="p450"/>
    <property type="match status" value="1"/>
</dbReference>
<keyword evidence="4 8" id="KW-0560">Oxidoreductase</keyword>
<evidence type="ECO:0000313" key="10">
    <source>
        <dbReference type="Proteomes" id="UP000729733"/>
    </source>
</evidence>
<evidence type="ECO:0000256" key="4">
    <source>
        <dbReference type="ARBA" id="ARBA00023002"/>
    </source>
</evidence>
<dbReference type="PRINTS" id="PR00385">
    <property type="entry name" value="P450"/>
</dbReference>
<dbReference type="Gene3D" id="1.10.630.10">
    <property type="entry name" value="Cytochrome P450"/>
    <property type="match status" value="1"/>
</dbReference>
<dbReference type="InterPro" id="IPR036396">
    <property type="entry name" value="Cyt_P450_sf"/>
</dbReference>
<protein>
    <submittedName>
        <fullName evidence="9">Cytochrome P450</fullName>
    </submittedName>
</protein>
<dbReference type="GO" id="GO:0020037">
    <property type="term" value="F:heme binding"/>
    <property type="evidence" value="ECO:0007669"/>
    <property type="project" value="InterPro"/>
</dbReference>
<evidence type="ECO:0000256" key="8">
    <source>
        <dbReference type="RuleBase" id="RU000461"/>
    </source>
</evidence>
<feature type="binding site" description="axial binding residue" evidence="7">
    <location>
        <position position="259"/>
    </location>
    <ligand>
        <name>heme</name>
        <dbReference type="ChEBI" id="CHEBI:30413"/>
    </ligand>
    <ligandPart>
        <name>Fe</name>
        <dbReference type="ChEBI" id="CHEBI:18248"/>
    </ligandPart>
</feature>
<dbReference type="GO" id="GO:0016705">
    <property type="term" value="F:oxidoreductase activity, acting on paired donors, with incorporation or reduction of molecular oxygen"/>
    <property type="evidence" value="ECO:0007669"/>
    <property type="project" value="InterPro"/>
</dbReference>
<dbReference type="PANTHER" id="PTHR24291:SF50">
    <property type="entry name" value="BIFUNCTIONAL ALBAFLAVENONE MONOOXYGENASE_TERPENE SYNTHASE"/>
    <property type="match status" value="1"/>
</dbReference>
<keyword evidence="10" id="KW-1185">Reference proteome</keyword>
<keyword evidence="6 8" id="KW-0503">Monooxygenase</keyword>
<dbReference type="InterPro" id="IPR002401">
    <property type="entry name" value="Cyt_P450_E_grp-I"/>
</dbReference>
<organism evidence="9 10">
    <name type="scientific">Waterburya agarophytonicola KI4</name>
    <dbReference type="NCBI Taxonomy" id="2874699"/>
    <lineage>
        <taxon>Bacteria</taxon>
        <taxon>Bacillati</taxon>
        <taxon>Cyanobacteriota</taxon>
        <taxon>Cyanophyceae</taxon>
        <taxon>Pleurocapsales</taxon>
        <taxon>Hyellaceae</taxon>
        <taxon>Waterburya</taxon>
        <taxon>Waterburya agarophytonicola</taxon>
    </lineage>
</organism>
<dbReference type="EMBL" id="JADWDC010000008">
    <property type="protein sequence ID" value="MCC0176385.1"/>
    <property type="molecule type" value="Genomic_DNA"/>
</dbReference>
<dbReference type="InterPro" id="IPR017972">
    <property type="entry name" value="Cyt_P450_CS"/>
</dbReference>
<evidence type="ECO:0000256" key="7">
    <source>
        <dbReference type="PIRSR" id="PIRSR602401-1"/>
    </source>
</evidence>
<dbReference type="SUPFAM" id="SSF48264">
    <property type="entry name" value="Cytochrome P450"/>
    <property type="match status" value="1"/>
</dbReference>
<reference evidence="9" key="1">
    <citation type="journal article" date="2021" name="Antonie Van Leeuwenhoek">
        <title>Draft genome and description of Waterburya agarophytonicola gen. nov. sp. nov. (Pleurocapsales, Cyanobacteria): a seaweed symbiont.</title>
        <authorList>
            <person name="Bonthond G."/>
            <person name="Shalygin S."/>
            <person name="Bayer T."/>
            <person name="Weinberger F."/>
        </authorList>
    </citation>
    <scope>NUCLEOTIDE SEQUENCE</scope>
    <source>
        <strain evidence="9">KI4</strain>
    </source>
</reference>
<evidence type="ECO:0000256" key="6">
    <source>
        <dbReference type="ARBA" id="ARBA00023033"/>
    </source>
</evidence>
<evidence type="ECO:0000256" key="3">
    <source>
        <dbReference type="ARBA" id="ARBA00022723"/>
    </source>
</evidence>
<keyword evidence="5 7" id="KW-0408">Iron</keyword>
<evidence type="ECO:0000256" key="2">
    <source>
        <dbReference type="ARBA" id="ARBA00022617"/>
    </source>
</evidence>
<keyword evidence="2 7" id="KW-0349">Heme</keyword>
<dbReference type="InterPro" id="IPR001128">
    <property type="entry name" value="Cyt_P450"/>
</dbReference>
<comment type="caution">
    <text evidence="9">The sequence shown here is derived from an EMBL/GenBank/DDBJ whole genome shotgun (WGS) entry which is preliminary data.</text>
</comment>
<evidence type="ECO:0000256" key="1">
    <source>
        <dbReference type="ARBA" id="ARBA00010617"/>
    </source>
</evidence>
<comment type="cofactor">
    <cofactor evidence="7">
        <name>heme</name>
        <dbReference type="ChEBI" id="CHEBI:30413"/>
    </cofactor>
</comment>
<comment type="similarity">
    <text evidence="1 8">Belongs to the cytochrome P450 family.</text>
</comment>
<dbReference type="GO" id="GO:0005506">
    <property type="term" value="F:iron ion binding"/>
    <property type="evidence" value="ECO:0007669"/>
    <property type="project" value="InterPro"/>
</dbReference>
<dbReference type="AlphaFoldDB" id="A0A964BN98"/>
<evidence type="ECO:0000313" key="9">
    <source>
        <dbReference type="EMBL" id="MCC0176385.1"/>
    </source>
</evidence>
<dbReference type="GO" id="GO:0004497">
    <property type="term" value="F:monooxygenase activity"/>
    <property type="evidence" value="ECO:0007669"/>
    <property type="project" value="UniProtKB-KW"/>
</dbReference>